<evidence type="ECO:0000313" key="1">
    <source>
        <dbReference type="EMBL" id="KAK7047147.1"/>
    </source>
</evidence>
<dbReference type="EMBL" id="JAYKXP010000021">
    <property type="protein sequence ID" value="KAK7047147.1"/>
    <property type="molecule type" value="Genomic_DNA"/>
</dbReference>
<evidence type="ECO:0008006" key="3">
    <source>
        <dbReference type="Google" id="ProtNLM"/>
    </source>
</evidence>
<reference evidence="1 2" key="1">
    <citation type="submission" date="2024-01" db="EMBL/GenBank/DDBJ databases">
        <title>A draft genome for a cacao thread blight-causing isolate of Paramarasmius palmivorus.</title>
        <authorList>
            <person name="Baruah I.K."/>
            <person name="Bukari Y."/>
            <person name="Amoako-Attah I."/>
            <person name="Meinhardt L.W."/>
            <person name="Bailey B.A."/>
            <person name="Cohen S.P."/>
        </authorList>
    </citation>
    <scope>NUCLEOTIDE SEQUENCE [LARGE SCALE GENOMIC DNA]</scope>
    <source>
        <strain evidence="1 2">GH-12</strain>
    </source>
</reference>
<sequence>MTSEHCNNCRYRTLDIEEIPPLPRAPPSLFELSISNDIPSPTDLVSFSTGYSDICAALSATEVQIERFTASLGQWSIRKLILKARVSEYKSVLHPIRRLSDDVLLYIFRICIDGDLSEELIDDGHYPGSLDTRMAPWILTQICQRWRVLVTSSPQFWTSIYINWRYDKAHVPKYHPSLERLLALQLQRCLDQPISIRYRGARAHTSRDIRYATNERLLMVLCSRSMYWSRASFEFIDKETINPLTCYQGLLPNLAELQLRCPFSHEYDEEALSIFGDTPHLRKLRIIGNLHYLLKAPIPFQQITEFVSRNDDEKYWNLRKQEQYFSTLPRLRNVQMLDLQCSRGDNGRLPELPRESLILSGLHTLTLQSEELDLPAVYQLLKWLTLPALQTLRLPGGFASAGYLSKFLGRSQCVLHELVLTDARIGLDVLVQLLCKDALRNLETFTLGVHEEEMRVSGSHNVFRKFTILPNETEKDVMLPKLETFRMRGIDGLTQPLCDMIMSRTVHLPSGVSALKYFAVCGMPAADFQKLKEGFYGSGIALMN</sequence>
<dbReference type="AlphaFoldDB" id="A0AAW0D854"/>
<keyword evidence="2" id="KW-1185">Reference proteome</keyword>
<organism evidence="1 2">
    <name type="scientific">Paramarasmius palmivorus</name>
    <dbReference type="NCBI Taxonomy" id="297713"/>
    <lineage>
        <taxon>Eukaryota</taxon>
        <taxon>Fungi</taxon>
        <taxon>Dikarya</taxon>
        <taxon>Basidiomycota</taxon>
        <taxon>Agaricomycotina</taxon>
        <taxon>Agaricomycetes</taxon>
        <taxon>Agaricomycetidae</taxon>
        <taxon>Agaricales</taxon>
        <taxon>Marasmiineae</taxon>
        <taxon>Marasmiaceae</taxon>
        <taxon>Paramarasmius</taxon>
    </lineage>
</organism>
<name>A0AAW0D854_9AGAR</name>
<accession>A0AAW0D854</accession>
<dbReference type="Gene3D" id="3.80.10.10">
    <property type="entry name" value="Ribonuclease Inhibitor"/>
    <property type="match status" value="1"/>
</dbReference>
<comment type="caution">
    <text evidence="1">The sequence shown here is derived from an EMBL/GenBank/DDBJ whole genome shotgun (WGS) entry which is preliminary data.</text>
</comment>
<dbReference type="SUPFAM" id="SSF52047">
    <property type="entry name" value="RNI-like"/>
    <property type="match status" value="1"/>
</dbReference>
<dbReference type="InterPro" id="IPR032675">
    <property type="entry name" value="LRR_dom_sf"/>
</dbReference>
<evidence type="ECO:0000313" key="2">
    <source>
        <dbReference type="Proteomes" id="UP001383192"/>
    </source>
</evidence>
<dbReference type="Proteomes" id="UP001383192">
    <property type="component" value="Unassembled WGS sequence"/>
</dbReference>
<protein>
    <recommendedName>
        <fullName evidence="3">F-box domain-containing protein</fullName>
    </recommendedName>
</protein>
<proteinExistence type="predicted"/>
<gene>
    <name evidence="1" type="ORF">VNI00_006812</name>
</gene>